<dbReference type="Pfam" id="PF17775">
    <property type="entry name" value="YchJ_M-like"/>
    <property type="match status" value="1"/>
</dbReference>
<dbReference type="Gene3D" id="3.10.450.50">
    <property type="match status" value="1"/>
</dbReference>
<dbReference type="EMBL" id="BMNT01000032">
    <property type="protein sequence ID" value="GGL04589.1"/>
    <property type="molecule type" value="Genomic_DNA"/>
</dbReference>
<name>A0A917VQN9_9ACTN</name>
<reference evidence="2" key="2">
    <citation type="submission" date="2020-09" db="EMBL/GenBank/DDBJ databases">
        <authorList>
            <person name="Sun Q."/>
            <person name="Ohkuma M."/>
        </authorList>
    </citation>
    <scope>NUCLEOTIDE SEQUENCE</scope>
    <source>
        <strain evidence="2">JCM 13064</strain>
    </source>
</reference>
<organism evidence="2 3">
    <name type="scientific">Sphaerisporangium melleum</name>
    <dbReference type="NCBI Taxonomy" id="321316"/>
    <lineage>
        <taxon>Bacteria</taxon>
        <taxon>Bacillati</taxon>
        <taxon>Actinomycetota</taxon>
        <taxon>Actinomycetes</taxon>
        <taxon>Streptosporangiales</taxon>
        <taxon>Streptosporangiaceae</taxon>
        <taxon>Sphaerisporangium</taxon>
    </lineage>
</organism>
<accession>A0A917VQN9</accession>
<gene>
    <name evidence="2" type="ORF">GCM10007964_53440</name>
</gene>
<evidence type="ECO:0000313" key="2">
    <source>
        <dbReference type="EMBL" id="GGL04589.1"/>
    </source>
</evidence>
<evidence type="ECO:0000259" key="1">
    <source>
        <dbReference type="Pfam" id="PF17775"/>
    </source>
</evidence>
<evidence type="ECO:0000313" key="3">
    <source>
        <dbReference type="Proteomes" id="UP000645217"/>
    </source>
</evidence>
<dbReference type="Proteomes" id="UP000645217">
    <property type="component" value="Unassembled WGS sequence"/>
</dbReference>
<dbReference type="AlphaFoldDB" id="A0A917VQN9"/>
<dbReference type="InterPro" id="IPR048469">
    <property type="entry name" value="YchJ-like_M"/>
</dbReference>
<protein>
    <recommendedName>
        <fullName evidence="1">YchJ-like middle NTF2-like domain-containing protein</fullName>
    </recommendedName>
</protein>
<keyword evidence="3" id="KW-1185">Reference proteome</keyword>
<comment type="caution">
    <text evidence="2">The sequence shown here is derived from an EMBL/GenBank/DDBJ whole genome shotgun (WGS) entry which is preliminary data.</text>
</comment>
<reference evidence="2" key="1">
    <citation type="journal article" date="2014" name="Int. J. Syst. Evol. Microbiol.">
        <title>Complete genome sequence of Corynebacterium casei LMG S-19264T (=DSM 44701T), isolated from a smear-ripened cheese.</title>
        <authorList>
            <consortium name="US DOE Joint Genome Institute (JGI-PGF)"/>
            <person name="Walter F."/>
            <person name="Albersmeier A."/>
            <person name="Kalinowski J."/>
            <person name="Ruckert C."/>
        </authorList>
    </citation>
    <scope>NUCLEOTIDE SEQUENCE</scope>
    <source>
        <strain evidence="2">JCM 13064</strain>
    </source>
</reference>
<proteinExistence type="predicted"/>
<dbReference type="SUPFAM" id="SSF54427">
    <property type="entry name" value="NTF2-like"/>
    <property type="match status" value="1"/>
</dbReference>
<dbReference type="InterPro" id="IPR032710">
    <property type="entry name" value="NTF2-like_dom_sf"/>
</dbReference>
<sequence length="95" mass="10739">MRSRFAAFAVEDEAYLLRTWHPATRPPRVEFERGMRWSGLEIEEVSGGSAVHTAGTVTFRACYTFRGTPGELRERSRFSRHDGAWVYVDGDTGIG</sequence>
<feature type="domain" description="YchJ-like middle NTF2-like" evidence="1">
    <location>
        <begin position="1"/>
        <end position="90"/>
    </location>
</feature>